<dbReference type="PANTHER" id="PTHR33445">
    <property type="entry name" value="ATP SYNTHASE SUBUNIT B', CHLOROPLASTIC"/>
    <property type="match status" value="1"/>
</dbReference>
<keyword evidence="7 15" id="KW-1133">Transmembrane helix</keyword>
<dbReference type="Pfam" id="PF00430">
    <property type="entry name" value="ATP-synt_B"/>
    <property type="match status" value="1"/>
</dbReference>
<dbReference type="PANTHER" id="PTHR33445:SF1">
    <property type="entry name" value="ATP SYNTHASE SUBUNIT B"/>
    <property type="match status" value="1"/>
</dbReference>
<reference evidence="18" key="1">
    <citation type="submission" date="2016-06" db="EMBL/GenBank/DDBJ databases">
        <authorList>
            <person name="Chen W."/>
            <person name="Hasegawa D.K."/>
        </authorList>
    </citation>
    <scope>NUCLEOTIDE SEQUENCE [LARGE SCALE GENOMIC DNA]</scope>
    <source>
        <strain evidence="18">MEAM1</strain>
    </source>
</reference>
<dbReference type="GO" id="GO:0046933">
    <property type="term" value="F:proton-transporting ATP synthase activity, rotational mechanism"/>
    <property type="evidence" value="ECO:0007669"/>
    <property type="project" value="UniProtKB-UniRule"/>
</dbReference>
<dbReference type="InterPro" id="IPR005864">
    <property type="entry name" value="ATP_synth_F0_bsu_bac"/>
</dbReference>
<dbReference type="GO" id="GO:0046961">
    <property type="term" value="F:proton-transporting ATPase activity, rotational mechanism"/>
    <property type="evidence" value="ECO:0007669"/>
    <property type="project" value="TreeGrafter"/>
</dbReference>
<comment type="subcellular location">
    <subcellularLocation>
        <location evidence="15">Cell membrane</location>
        <topology evidence="15">Single-pass membrane protein</topology>
    </subcellularLocation>
    <subcellularLocation>
        <location evidence="14">Endomembrane system</location>
        <topology evidence="14">Single-pass membrane protein</topology>
    </subcellularLocation>
</comment>
<organism evidence="17 18">
    <name type="scientific">Candidatus Hamiltonella defensa</name>
    <name type="common">Bemisia tabaci</name>
    <dbReference type="NCBI Taxonomy" id="672795"/>
    <lineage>
        <taxon>Bacteria</taxon>
        <taxon>Pseudomonadati</taxon>
        <taxon>Pseudomonadota</taxon>
        <taxon>Gammaproteobacteria</taxon>
        <taxon>Enterobacterales</taxon>
        <taxon>Enterobacteriaceae</taxon>
        <taxon>aphid secondary symbionts</taxon>
        <taxon>Candidatus Williamhamiltonella</taxon>
    </lineage>
</organism>
<sequence length="156" mass="17635">MNLNATILGQAIAFVLFVLFCMKYVWPPIINAIEKRQKEIADGLAFAENAKKDFELAQVNATEQINKAKMQAQVIIEQANKRKSQIIEEAKAEAEQQRSQILAQTETEIEAKHQRSYEELRKKIAVLAVIGAQKIIEQSIDEKVNSDIIDKLVAEL</sequence>
<dbReference type="InterPro" id="IPR002146">
    <property type="entry name" value="ATP_synth_b/b'su_bac/chlpt"/>
</dbReference>
<dbReference type="InterPro" id="IPR028987">
    <property type="entry name" value="ATP_synth_B-like_membr_sf"/>
</dbReference>
<dbReference type="CDD" id="cd06503">
    <property type="entry name" value="ATP-synt_Fo_b"/>
    <property type="match status" value="1"/>
</dbReference>
<dbReference type="HAMAP" id="MF_01398">
    <property type="entry name" value="ATP_synth_b_bprime"/>
    <property type="match status" value="1"/>
</dbReference>
<evidence type="ECO:0000256" key="15">
    <source>
        <dbReference type="HAMAP-Rule" id="MF_01398"/>
    </source>
</evidence>
<evidence type="ECO:0000256" key="11">
    <source>
        <dbReference type="ARBA" id="ARBA00025198"/>
    </source>
</evidence>
<keyword evidence="3 15" id="KW-1003">Cell membrane</keyword>
<comment type="subunit">
    <text evidence="13">F-type ATPases have 2 components, F(1) - the catalytic core - and F(0) - the membrane proton channel. F(1) has five subunits: alpha(3), beta(3), gamma(1), delta(1), epsilon(1). F(0) has four main subunits: a(1), b(2) and c(10-14). The alpha and beta chains form an alternating ring which encloses part of the gamma chain. F(1) is attached to F(0) by a central stalk formed by the gamma and epsilon chains, while a peripheral stalk is formed by the delta and b chains.</text>
</comment>
<evidence type="ECO:0000256" key="6">
    <source>
        <dbReference type="ARBA" id="ARBA00022781"/>
    </source>
</evidence>
<dbReference type="RefSeq" id="WP_016857434.1">
    <property type="nucleotide sequence ID" value="NZ_CP016303.1"/>
</dbReference>
<evidence type="ECO:0000256" key="3">
    <source>
        <dbReference type="ARBA" id="ARBA00022475"/>
    </source>
</evidence>
<dbReference type="Gene3D" id="6.10.250.1580">
    <property type="match status" value="1"/>
</dbReference>
<keyword evidence="8 15" id="KW-0406">Ion transport</keyword>
<evidence type="ECO:0000313" key="18">
    <source>
        <dbReference type="Proteomes" id="UP000216438"/>
    </source>
</evidence>
<keyword evidence="6 15" id="KW-0375">Hydrogen ion transport</keyword>
<dbReference type="SUPFAM" id="SSF81573">
    <property type="entry name" value="F1F0 ATP synthase subunit B, membrane domain"/>
    <property type="match status" value="1"/>
</dbReference>
<dbReference type="Proteomes" id="UP000216438">
    <property type="component" value="Chromosome"/>
</dbReference>
<evidence type="ECO:0000313" key="17">
    <source>
        <dbReference type="EMBL" id="ASX26185.1"/>
    </source>
</evidence>
<evidence type="ECO:0000256" key="8">
    <source>
        <dbReference type="ARBA" id="ARBA00023065"/>
    </source>
</evidence>
<dbReference type="OrthoDB" id="9788020at2"/>
<evidence type="ECO:0000256" key="4">
    <source>
        <dbReference type="ARBA" id="ARBA00022547"/>
    </source>
</evidence>
<accession>A0A249DY37</accession>
<dbReference type="GO" id="GO:0012505">
    <property type="term" value="C:endomembrane system"/>
    <property type="evidence" value="ECO:0007669"/>
    <property type="project" value="UniProtKB-SubCell"/>
</dbReference>
<evidence type="ECO:0000256" key="12">
    <source>
        <dbReference type="ARBA" id="ARBA00025614"/>
    </source>
</evidence>
<evidence type="ECO:0000256" key="9">
    <source>
        <dbReference type="ARBA" id="ARBA00023136"/>
    </source>
</evidence>
<gene>
    <name evidence="15" type="primary">atpF</name>
    <name evidence="17" type="ORF">BA171_03555</name>
</gene>
<dbReference type="GO" id="GO:0005886">
    <property type="term" value="C:plasma membrane"/>
    <property type="evidence" value="ECO:0007669"/>
    <property type="project" value="UniProtKB-SubCell"/>
</dbReference>
<dbReference type="InterPro" id="IPR050059">
    <property type="entry name" value="ATP_synthase_B_chain"/>
</dbReference>
<name>A0A249DY37_9ENTR</name>
<keyword evidence="4 15" id="KW-0138">CF(0)</keyword>
<keyword evidence="2 15" id="KW-0813">Transport</keyword>
<dbReference type="EMBL" id="CP016303">
    <property type="protein sequence ID" value="ASX26185.1"/>
    <property type="molecule type" value="Genomic_DNA"/>
</dbReference>
<evidence type="ECO:0000256" key="13">
    <source>
        <dbReference type="ARBA" id="ARBA00026054"/>
    </source>
</evidence>
<keyword evidence="10 15" id="KW-0066">ATP synthesis</keyword>
<keyword evidence="9 15" id="KW-0472">Membrane</keyword>
<comment type="function">
    <text evidence="11 15">F(1)F(0) ATP synthase produces ATP from ADP in the presence of a proton or sodium gradient. F-type ATPases consist of two structural domains, F(1) containing the extramembraneous catalytic core and F(0) containing the membrane proton channel, linked together by a central stalk and a peripheral stalk. During catalysis, ATP synthesis in the catalytic domain of F(1) is coupled via a rotary mechanism of the central stalk subunits to proton translocation.</text>
</comment>
<feature type="transmembrane region" description="Helical" evidence="15">
    <location>
        <begin position="6"/>
        <end position="26"/>
    </location>
</feature>
<evidence type="ECO:0000256" key="5">
    <source>
        <dbReference type="ARBA" id="ARBA00022692"/>
    </source>
</evidence>
<dbReference type="NCBIfam" id="NF004411">
    <property type="entry name" value="PRK05759.1-2"/>
    <property type="match status" value="1"/>
</dbReference>
<comment type="subunit">
    <text evidence="15">F-type ATPases have 2 components, F(1) - the catalytic core - and F(0) - the membrane proton channel. F(1) has five subunits: alpha(3), beta(3), gamma(1), delta(1), epsilon(1). F(0) has three main subunits: a(1), b(2) and c(10-14). The alpha and beta chains form an alternating ring which encloses part of the gamma chain. F(1) is attached to F(0) by a central stalk formed by the gamma and epsilon chains, while a peripheral stalk is formed by the delta and b chains.</text>
</comment>
<comment type="function">
    <text evidence="12">Component of the F(0) channel, it forms part of the peripheral stalk, linking F(1) to F(0). The b'-subunit is a diverged and duplicated form of b found in plants and photosynthetic bacteria.</text>
</comment>
<evidence type="ECO:0000256" key="16">
    <source>
        <dbReference type="RuleBase" id="RU003848"/>
    </source>
</evidence>
<proteinExistence type="inferred from homology"/>
<reference evidence="17 18" key="2">
    <citation type="submission" date="2017-09" db="EMBL/GenBank/DDBJ databases">
        <title>The genome of whitefly Bemisia tabaci, a global crop pest, provides novel insights into virus transmission, host adaptation and insecticide resistance.</title>
        <authorList>
            <person name="Kaur N."/>
            <person name="Kliot A."/>
            <person name="Pinheiro P.V."/>
            <person name="Luan J."/>
            <person name="Zheng Y."/>
            <person name="Liu W."/>
            <person name="Sun H."/>
            <person name="Yang X."/>
            <person name="Xu Y."/>
            <person name="Luo Y."/>
            <person name="Kruse A."/>
            <person name="Fisher T.W."/>
            <person name="Nelson D.R."/>
            <person name="Elimelech M."/>
            <person name="MacCoss M."/>
            <person name="Johnson R."/>
            <person name="Cohen E."/>
            <person name="Hunter W.B."/>
            <person name="Brown J.K."/>
            <person name="Jander G."/>
            <person name="Cilia M."/>
            <person name="Douglas A.E."/>
            <person name="Ghanim M."/>
            <person name="Simmons A.M."/>
            <person name="Wintermantel W.M."/>
            <person name="Ling K.-S."/>
            <person name="Fei Z."/>
        </authorList>
    </citation>
    <scope>NUCLEOTIDE SEQUENCE [LARGE SCALE GENOMIC DNA]</scope>
    <source>
        <strain evidence="17 18">MEAM1</strain>
    </source>
</reference>
<protein>
    <recommendedName>
        <fullName evidence="15">ATP synthase subunit b</fullName>
    </recommendedName>
    <alternativeName>
        <fullName evidence="15">ATP synthase F(0) sector subunit b</fullName>
    </alternativeName>
    <alternativeName>
        <fullName evidence="15">ATPase subunit I</fullName>
    </alternativeName>
    <alternativeName>
        <fullName evidence="15">F-type ATPase subunit b</fullName>
        <shortName evidence="15">F-ATPase subunit b</shortName>
    </alternativeName>
</protein>
<evidence type="ECO:0000256" key="14">
    <source>
        <dbReference type="ARBA" id="ARBA00037847"/>
    </source>
</evidence>
<evidence type="ECO:0000256" key="10">
    <source>
        <dbReference type="ARBA" id="ARBA00023310"/>
    </source>
</evidence>
<evidence type="ECO:0000256" key="7">
    <source>
        <dbReference type="ARBA" id="ARBA00022989"/>
    </source>
</evidence>
<dbReference type="NCBIfam" id="TIGR01144">
    <property type="entry name" value="ATP_synt_b"/>
    <property type="match status" value="1"/>
</dbReference>
<dbReference type="AlphaFoldDB" id="A0A249DY37"/>
<comment type="similarity">
    <text evidence="1 15 16">Belongs to the ATPase B chain family.</text>
</comment>
<keyword evidence="5 15" id="KW-0812">Transmembrane</keyword>
<dbReference type="NCBIfam" id="NF004413">
    <property type="entry name" value="PRK05759.1-4"/>
    <property type="match status" value="1"/>
</dbReference>
<evidence type="ECO:0000256" key="2">
    <source>
        <dbReference type="ARBA" id="ARBA00022448"/>
    </source>
</evidence>
<evidence type="ECO:0000256" key="1">
    <source>
        <dbReference type="ARBA" id="ARBA00005513"/>
    </source>
</evidence>
<dbReference type="GO" id="GO:0045259">
    <property type="term" value="C:proton-transporting ATP synthase complex"/>
    <property type="evidence" value="ECO:0007669"/>
    <property type="project" value="UniProtKB-KW"/>
</dbReference>